<keyword evidence="2" id="KW-0812">Transmembrane</keyword>
<organism evidence="3 4">
    <name type="scientific">Bifidobacterium felsineum</name>
    <dbReference type="NCBI Taxonomy" id="2045440"/>
    <lineage>
        <taxon>Bacteria</taxon>
        <taxon>Bacillati</taxon>
        <taxon>Actinomycetota</taxon>
        <taxon>Actinomycetes</taxon>
        <taxon>Bifidobacteriales</taxon>
        <taxon>Bifidobacteriaceae</taxon>
        <taxon>Bifidobacterium</taxon>
    </lineage>
</organism>
<comment type="caution">
    <text evidence="3">The sequence shown here is derived from an EMBL/GenBank/DDBJ whole genome shotgun (WGS) entry which is preliminary data.</text>
</comment>
<feature type="transmembrane region" description="Helical" evidence="2">
    <location>
        <begin position="376"/>
        <end position="396"/>
    </location>
</feature>
<feature type="transmembrane region" description="Helical" evidence="2">
    <location>
        <begin position="277"/>
        <end position="295"/>
    </location>
</feature>
<protein>
    <submittedName>
        <fullName evidence="3">Uncharacterized protein</fullName>
    </submittedName>
</protein>
<feature type="region of interest" description="Disordered" evidence="1">
    <location>
        <begin position="1"/>
        <end position="22"/>
    </location>
</feature>
<keyword evidence="2" id="KW-0472">Membrane</keyword>
<feature type="transmembrane region" description="Helical" evidence="2">
    <location>
        <begin position="239"/>
        <end position="265"/>
    </location>
</feature>
<name>A0A2M9HMD2_9BIFI</name>
<proteinExistence type="predicted"/>
<keyword evidence="2" id="KW-1133">Transmembrane helix</keyword>
<gene>
    <name evidence="3" type="ORF">CSQ86_02690</name>
</gene>
<dbReference type="Proteomes" id="UP000229239">
    <property type="component" value="Unassembled WGS sequence"/>
</dbReference>
<sequence length="400" mass="43607">MSASFQRSFDDVEDASQTNGGASSTVVLDTERAAVARIRFKAFVWLTIFLVALIAAVVAGTDRSGGPAVSEQVTGTVARVDTAKNSVMVEVNGVEYPFRHRTHSQYAYHVGDRLQIYVFNGEVYESLKGVSNLTMLSRAYPWLACAALALACVALTYTLGWRRAASVIRDADTGDPIAIAYLKRGPQLGTVEWWWATPPVRPSSERRKVVVLGVMLLCAAVAFIAMLVVMWLLGGLGSASGLLVAFAFSALPFAVLAIWCFVFAVHPSEGKIRALRWMGWALLGSGLLGLLMIGWLSHDSYLYAGGTIAMVYGASQTFVRALRSLGTIALPGPVTMPRYRERIEQDIARRARAESQVASEGWGLDMVRAKRERSVFVRYTLISIGFIAIIVVAAWLKTVM</sequence>
<evidence type="ECO:0000313" key="3">
    <source>
        <dbReference type="EMBL" id="PJM77967.1"/>
    </source>
</evidence>
<evidence type="ECO:0000256" key="2">
    <source>
        <dbReference type="SAM" id="Phobius"/>
    </source>
</evidence>
<evidence type="ECO:0000313" key="4">
    <source>
        <dbReference type="Proteomes" id="UP000229239"/>
    </source>
</evidence>
<accession>A0A2M9HMD2</accession>
<dbReference type="RefSeq" id="WP_100493546.1">
    <property type="nucleotide sequence ID" value="NZ_JAFEJV010000002.1"/>
</dbReference>
<feature type="transmembrane region" description="Helical" evidence="2">
    <location>
        <begin position="42"/>
        <end position="61"/>
    </location>
</feature>
<dbReference type="OrthoDB" id="3227878at2"/>
<dbReference type="EMBL" id="PEBJ01000001">
    <property type="protein sequence ID" value="PJM77967.1"/>
    <property type="molecule type" value="Genomic_DNA"/>
</dbReference>
<feature type="transmembrane region" description="Helical" evidence="2">
    <location>
        <begin position="301"/>
        <end position="319"/>
    </location>
</feature>
<keyword evidence="4" id="KW-1185">Reference proteome</keyword>
<evidence type="ECO:0000256" key="1">
    <source>
        <dbReference type="SAM" id="MobiDB-lite"/>
    </source>
</evidence>
<feature type="transmembrane region" description="Helical" evidence="2">
    <location>
        <begin position="139"/>
        <end position="159"/>
    </location>
</feature>
<reference evidence="4" key="1">
    <citation type="submission" date="2017-10" db="EMBL/GenBank/DDBJ databases">
        <title>Draft genome sequences of strains TRE 1, TRE 9, TRE H and TRI 7, isolated from tamarins, belonging to four potential novel Bifidobacterium species.</title>
        <authorList>
            <person name="Mattarelli P."/>
            <person name="Modesto M."/>
            <person name="Puglisi E."/>
            <person name="Morelli L."/>
            <person name="Bonetti A."/>
            <person name="Spezio C."/>
            <person name="Sandri C."/>
        </authorList>
    </citation>
    <scope>NUCLEOTIDE SEQUENCE [LARGE SCALE GENOMIC DNA]</scope>
    <source>
        <strain evidence="4">TREH</strain>
    </source>
</reference>
<feature type="transmembrane region" description="Helical" evidence="2">
    <location>
        <begin position="209"/>
        <end position="233"/>
    </location>
</feature>
<dbReference type="AlphaFoldDB" id="A0A2M9HMD2"/>